<dbReference type="GO" id="GO:0004860">
    <property type="term" value="F:protein kinase inhibitor activity"/>
    <property type="evidence" value="ECO:0007669"/>
    <property type="project" value="UniProtKB-KW"/>
</dbReference>
<evidence type="ECO:0000256" key="3">
    <source>
        <dbReference type="SAM" id="MobiDB-lite"/>
    </source>
</evidence>
<reference evidence="5" key="1">
    <citation type="journal article" date="2020" name="Nat. Commun.">
        <title>Genome sequence of the cluster root forming white lupin.</title>
        <authorList>
            <person name="Hufnagel B."/>
            <person name="Marques A."/>
            <person name="Soriano A."/>
            <person name="Marques L."/>
            <person name="Divol F."/>
            <person name="Doumas P."/>
            <person name="Sallet E."/>
            <person name="Mancinotti D."/>
            <person name="Carrere S."/>
            <person name="Marande W."/>
            <person name="Arribat S."/>
            <person name="Keller J."/>
            <person name="Huneau C."/>
            <person name="Blein T."/>
            <person name="Aime D."/>
            <person name="Laguerre M."/>
            <person name="Taylor J."/>
            <person name="Schubert V."/>
            <person name="Nelson M."/>
            <person name="Geu-Flores F."/>
            <person name="Crespi M."/>
            <person name="Gallardo-Guerrero K."/>
            <person name="Delaux P.-M."/>
            <person name="Salse J."/>
            <person name="Berges H."/>
            <person name="Guyot R."/>
            <person name="Gouzy J."/>
            <person name="Peret B."/>
        </authorList>
    </citation>
    <scope>NUCLEOTIDE SEQUENCE [LARGE SCALE GENOMIC DNA]</scope>
    <source>
        <strain evidence="5">cv. Amiga</strain>
    </source>
</reference>
<evidence type="ECO:0000313" key="4">
    <source>
        <dbReference type="EMBL" id="KAE9592442.1"/>
    </source>
</evidence>
<sequence length="113" mass="12955">MSMDLQLHHELPKLLISNAKAIHSNHVKVKHDDDNGSNNNNDGSNDDDGYLTPTSKESKIPTMKTCPPAPRKAKQVSCKRKLMDEYRFFEVESKEKIDAFFMSNFPKRSCHFT</sequence>
<keyword evidence="2" id="KW-0131">Cell cycle</keyword>
<dbReference type="AlphaFoldDB" id="A0A6A4NSQ3"/>
<feature type="region of interest" description="Disordered" evidence="3">
    <location>
        <begin position="26"/>
        <end position="73"/>
    </location>
</feature>
<keyword evidence="5" id="KW-1185">Reference proteome</keyword>
<dbReference type="PANTHER" id="PTHR33142">
    <property type="entry name" value="CYCLIN-DEPENDENT PROTEIN KINASE INHIBITOR SMR13"/>
    <property type="match status" value="1"/>
</dbReference>
<protein>
    <submittedName>
        <fullName evidence="4">Uncharacterized protein</fullName>
    </submittedName>
</protein>
<comment type="caution">
    <text evidence="4">The sequence shown here is derived from an EMBL/GenBank/DDBJ whole genome shotgun (WGS) entry which is preliminary data.</text>
</comment>
<dbReference type="InterPro" id="IPR040389">
    <property type="entry name" value="SMR"/>
</dbReference>
<evidence type="ECO:0000256" key="2">
    <source>
        <dbReference type="ARBA" id="ARBA00023306"/>
    </source>
</evidence>
<name>A0A6A4NSQ3_LUPAL</name>
<accession>A0A6A4NSQ3</accession>
<dbReference type="OrthoDB" id="662905at2759"/>
<keyword evidence="1" id="KW-0649">Protein kinase inhibitor</keyword>
<dbReference type="Proteomes" id="UP000447434">
    <property type="component" value="Chromosome 19"/>
</dbReference>
<organism evidence="4 5">
    <name type="scientific">Lupinus albus</name>
    <name type="common">White lupine</name>
    <name type="synonym">Lupinus termis</name>
    <dbReference type="NCBI Taxonomy" id="3870"/>
    <lineage>
        <taxon>Eukaryota</taxon>
        <taxon>Viridiplantae</taxon>
        <taxon>Streptophyta</taxon>
        <taxon>Embryophyta</taxon>
        <taxon>Tracheophyta</taxon>
        <taxon>Spermatophyta</taxon>
        <taxon>Magnoliopsida</taxon>
        <taxon>eudicotyledons</taxon>
        <taxon>Gunneridae</taxon>
        <taxon>Pentapetalae</taxon>
        <taxon>rosids</taxon>
        <taxon>fabids</taxon>
        <taxon>Fabales</taxon>
        <taxon>Fabaceae</taxon>
        <taxon>Papilionoideae</taxon>
        <taxon>50 kb inversion clade</taxon>
        <taxon>genistoids sensu lato</taxon>
        <taxon>core genistoids</taxon>
        <taxon>Genisteae</taxon>
        <taxon>Lupinus</taxon>
    </lineage>
</organism>
<proteinExistence type="predicted"/>
<dbReference type="EMBL" id="WOCE01000019">
    <property type="protein sequence ID" value="KAE9592442.1"/>
    <property type="molecule type" value="Genomic_DNA"/>
</dbReference>
<dbReference type="PANTHER" id="PTHR33142:SF13">
    <property type="entry name" value="CYCLIN-DEPENDENT PROTEIN KINASE INHIBITOR SMR1"/>
    <property type="match status" value="1"/>
</dbReference>
<evidence type="ECO:0000313" key="5">
    <source>
        <dbReference type="Proteomes" id="UP000447434"/>
    </source>
</evidence>
<dbReference type="GO" id="GO:0032875">
    <property type="term" value="P:regulation of DNA endoreduplication"/>
    <property type="evidence" value="ECO:0007669"/>
    <property type="project" value="InterPro"/>
</dbReference>
<gene>
    <name evidence="4" type="ORF">Lalb_Chr19g0129331</name>
</gene>
<evidence type="ECO:0000256" key="1">
    <source>
        <dbReference type="ARBA" id="ARBA00023013"/>
    </source>
</evidence>